<proteinExistence type="inferred from homology"/>
<feature type="domain" description="BHLH" evidence="9">
    <location>
        <begin position="280"/>
        <end position="333"/>
    </location>
</feature>
<dbReference type="PANTHER" id="PTHR45776:SF2">
    <property type="entry name" value="MIP04163P"/>
    <property type="match status" value="1"/>
</dbReference>
<dbReference type="InterPro" id="IPR036638">
    <property type="entry name" value="HLH_DNA-bd_sf"/>
</dbReference>
<dbReference type="GO" id="GO:0000981">
    <property type="term" value="F:DNA-binding transcription factor activity, RNA polymerase II-specific"/>
    <property type="evidence" value="ECO:0007669"/>
    <property type="project" value="TreeGrafter"/>
</dbReference>
<dbReference type="AlphaFoldDB" id="A0AAV4GTL6"/>
<comment type="caution">
    <text evidence="10">The sequence shown here is derived from an EMBL/GenBank/DDBJ whole genome shotgun (WGS) entry which is preliminary data.</text>
</comment>
<gene>
    <name evidence="10" type="ORF">ElyMa_000766000</name>
</gene>
<feature type="region of interest" description="Disordered" evidence="8">
    <location>
        <begin position="60"/>
        <end position="88"/>
    </location>
</feature>
<dbReference type="GO" id="GO:0000978">
    <property type="term" value="F:RNA polymerase II cis-regulatory region sequence-specific DNA binding"/>
    <property type="evidence" value="ECO:0007669"/>
    <property type="project" value="TreeGrafter"/>
</dbReference>
<comment type="similarity">
    <text evidence="2">Belongs to the MiT/TFE family.</text>
</comment>
<reference evidence="10 11" key="1">
    <citation type="journal article" date="2021" name="Elife">
        <title>Chloroplast acquisition without the gene transfer in kleptoplastic sea slugs, Plakobranchus ocellatus.</title>
        <authorList>
            <person name="Maeda T."/>
            <person name="Takahashi S."/>
            <person name="Yoshida T."/>
            <person name="Shimamura S."/>
            <person name="Takaki Y."/>
            <person name="Nagai Y."/>
            <person name="Toyoda A."/>
            <person name="Suzuki Y."/>
            <person name="Arimoto A."/>
            <person name="Ishii H."/>
            <person name="Satoh N."/>
            <person name="Nishiyama T."/>
            <person name="Hasebe M."/>
            <person name="Maruyama T."/>
            <person name="Minagawa J."/>
            <person name="Obokata J."/>
            <person name="Shigenobu S."/>
        </authorList>
    </citation>
    <scope>NUCLEOTIDE SEQUENCE [LARGE SCALE GENOMIC DNA]</scope>
</reference>
<feature type="region of interest" description="Disordered" evidence="8">
    <location>
        <begin position="228"/>
        <end position="255"/>
    </location>
</feature>
<name>A0AAV4GTL6_9GAST</name>
<evidence type="ECO:0000259" key="9">
    <source>
        <dbReference type="PROSITE" id="PS50888"/>
    </source>
</evidence>
<evidence type="ECO:0000256" key="7">
    <source>
        <dbReference type="SAM" id="Coils"/>
    </source>
</evidence>
<evidence type="ECO:0000256" key="4">
    <source>
        <dbReference type="ARBA" id="ARBA00023125"/>
    </source>
</evidence>
<dbReference type="EMBL" id="BMAT01001559">
    <property type="protein sequence ID" value="GFR88248.1"/>
    <property type="molecule type" value="Genomic_DNA"/>
</dbReference>
<dbReference type="Proteomes" id="UP000762676">
    <property type="component" value="Unassembled WGS sequence"/>
</dbReference>
<evidence type="ECO:0000256" key="5">
    <source>
        <dbReference type="ARBA" id="ARBA00023163"/>
    </source>
</evidence>
<dbReference type="Pfam" id="PF15951">
    <property type="entry name" value="MITF_TFEB_C_3_N"/>
    <property type="match status" value="1"/>
</dbReference>
<dbReference type="InterPro" id="IPR011598">
    <property type="entry name" value="bHLH_dom"/>
</dbReference>
<protein>
    <submittedName>
        <fullName evidence="10">Microphthalmia-associated transcription factor</fullName>
    </submittedName>
</protein>
<evidence type="ECO:0000313" key="11">
    <source>
        <dbReference type="Proteomes" id="UP000762676"/>
    </source>
</evidence>
<keyword evidence="4" id="KW-0238">DNA-binding</keyword>
<organism evidence="10 11">
    <name type="scientific">Elysia marginata</name>
    <dbReference type="NCBI Taxonomy" id="1093978"/>
    <lineage>
        <taxon>Eukaryota</taxon>
        <taxon>Metazoa</taxon>
        <taxon>Spiralia</taxon>
        <taxon>Lophotrochozoa</taxon>
        <taxon>Mollusca</taxon>
        <taxon>Gastropoda</taxon>
        <taxon>Heterobranchia</taxon>
        <taxon>Euthyneura</taxon>
        <taxon>Panpulmonata</taxon>
        <taxon>Sacoglossa</taxon>
        <taxon>Placobranchoidea</taxon>
        <taxon>Plakobranchidae</taxon>
        <taxon>Elysia</taxon>
    </lineage>
</organism>
<dbReference type="CDD" id="cd11397">
    <property type="entry name" value="bHLHzip_MITF_like"/>
    <property type="match status" value="1"/>
</dbReference>
<dbReference type="GO" id="GO:0005634">
    <property type="term" value="C:nucleus"/>
    <property type="evidence" value="ECO:0007669"/>
    <property type="project" value="UniProtKB-SubCell"/>
</dbReference>
<dbReference type="PROSITE" id="PS50888">
    <property type="entry name" value="BHLH"/>
    <property type="match status" value="1"/>
</dbReference>
<dbReference type="SUPFAM" id="SSF47459">
    <property type="entry name" value="HLH, helix-loop-helix DNA-binding domain"/>
    <property type="match status" value="1"/>
</dbReference>
<dbReference type="Gene3D" id="4.10.280.10">
    <property type="entry name" value="Helix-loop-helix DNA-binding domain"/>
    <property type="match status" value="1"/>
</dbReference>
<evidence type="ECO:0000256" key="2">
    <source>
        <dbReference type="ARBA" id="ARBA00008289"/>
    </source>
</evidence>
<keyword evidence="5" id="KW-0804">Transcription</keyword>
<evidence type="ECO:0000256" key="1">
    <source>
        <dbReference type="ARBA" id="ARBA00004123"/>
    </source>
</evidence>
<evidence type="ECO:0000256" key="3">
    <source>
        <dbReference type="ARBA" id="ARBA00023015"/>
    </source>
</evidence>
<feature type="coiled-coil region" evidence="7">
    <location>
        <begin position="333"/>
        <end position="360"/>
    </location>
</feature>
<evidence type="ECO:0000313" key="10">
    <source>
        <dbReference type="EMBL" id="GFR88248.1"/>
    </source>
</evidence>
<dbReference type="InterPro" id="IPR031867">
    <property type="entry name" value="MiT/TFE_N"/>
</dbReference>
<comment type="subcellular location">
    <subcellularLocation>
        <location evidence="1">Nucleus</location>
    </subcellularLocation>
</comment>
<keyword evidence="11" id="KW-1185">Reference proteome</keyword>
<feature type="compositionally biased region" description="Polar residues" evidence="8">
    <location>
        <begin position="228"/>
        <end position="253"/>
    </location>
</feature>
<dbReference type="Pfam" id="PF00010">
    <property type="entry name" value="HLH"/>
    <property type="match status" value="1"/>
</dbReference>
<dbReference type="SMART" id="SM00353">
    <property type="entry name" value="HLH"/>
    <property type="match status" value="1"/>
</dbReference>
<keyword evidence="3" id="KW-0805">Transcription regulation</keyword>
<keyword evidence="6" id="KW-0539">Nucleus</keyword>
<evidence type="ECO:0000256" key="6">
    <source>
        <dbReference type="ARBA" id="ARBA00023242"/>
    </source>
</evidence>
<accession>A0AAV4GTL6</accession>
<dbReference type="GO" id="GO:0046983">
    <property type="term" value="F:protein dimerization activity"/>
    <property type="evidence" value="ECO:0007669"/>
    <property type="project" value="InterPro"/>
</dbReference>
<evidence type="ECO:0000256" key="8">
    <source>
        <dbReference type="SAM" id="MobiDB-lite"/>
    </source>
</evidence>
<keyword evidence="7" id="KW-0175">Coiled coil</keyword>
<dbReference type="PANTHER" id="PTHR45776">
    <property type="entry name" value="MIP04163P"/>
    <property type="match status" value="1"/>
</dbReference>
<sequence length="513" mass="56680">MADSGIDVDVMSFATADVDPASEQPNFYELKSKVVVGSPVTEFKNASMPMRTNLKQQLQRQQLLEQEKRDQQAAKTNHGGTPSAGIAVPRLMEGAEVPTTVLQVKTELQHPTRYHVRQRQQRQVQHFLNESQGGRGNQPVHSLPTHVLTSGSGSDHHRLQLHPQQQYHVQTSSSAPEPEVGSSMLSPEFDLLSELQSVEPLELTSLLGDNDLLEIQPSLGAATRLPQTALSSPFDPETSSIQSGGAESPSSCPAGSYHHAADLATGIMSVQDELWRKERIKKDNHNMIERRRRFNINDRIKELGGLLPKNVDPDLRQNKGTILKASVDYIKTLQDDQRKLKQVQEQRKKAEQERRKLLIYISHMKERMRECGIEPPTVSDDLELSNTMHQVIITDSPSSNIISSNTITGTTTNNSSIGTTLTTLTPVSGNSSNNFLINGNSALAMANSAPAPAMLQVVDQEPHNFFSYNETGTFMGDEFMDDSPVCGDPMLMSEPVSPEYDESVLGQFGHFHS</sequence>